<dbReference type="Proteomes" id="UP000501240">
    <property type="component" value="Chromosome"/>
</dbReference>
<accession>A0A7D4AW84</accession>
<keyword evidence="2" id="KW-1185">Reference proteome</keyword>
<organism evidence="1 2">
    <name type="scientific">Actinomadura verrucosospora</name>
    <dbReference type="NCBI Taxonomy" id="46165"/>
    <lineage>
        <taxon>Bacteria</taxon>
        <taxon>Bacillati</taxon>
        <taxon>Actinomycetota</taxon>
        <taxon>Actinomycetes</taxon>
        <taxon>Streptosporangiales</taxon>
        <taxon>Thermomonosporaceae</taxon>
        <taxon>Actinomadura</taxon>
    </lineage>
</organism>
<dbReference type="RefSeq" id="WP_173100559.1">
    <property type="nucleotide sequence ID" value="NZ_CP053892.1"/>
</dbReference>
<sequence>MPQVTIFNLMEADPLLDIAEAVRRALTSMPELQINDHEIDLVPVLAPDSFDAATARINVDLWEHEARTKEALQELATRVAKAFQAVAGTNRKVKAVIRPYDVGRSGWVSLGANQRA</sequence>
<evidence type="ECO:0000313" key="1">
    <source>
        <dbReference type="EMBL" id="QKG27248.1"/>
    </source>
</evidence>
<evidence type="ECO:0000313" key="2">
    <source>
        <dbReference type="Proteomes" id="UP000501240"/>
    </source>
</evidence>
<proteinExistence type="predicted"/>
<name>A0A7D4AW84_ACTVE</name>
<protein>
    <submittedName>
        <fullName evidence="1">Uncharacterized protein</fullName>
    </submittedName>
</protein>
<reference evidence="1 2" key="1">
    <citation type="submission" date="2020-05" db="EMBL/GenBank/DDBJ databases">
        <title>Actinomadura verrucosospora NRRL-B18236 (PFL_A860) Genome sequencing and assembly.</title>
        <authorList>
            <person name="Samborskyy M."/>
        </authorList>
    </citation>
    <scope>NUCLEOTIDE SEQUENCE [LARGE SCALE GENOMIC DNA]</scope>
    <source>
        <strain evidence="1 2">NRRL:B18236</strain>
    </source>
</reference>
<dbReference type="AlphaFoldDB" id="A0A7D4AW84"/>
<dbReference type="EMBL" id="CP053892">
    <property type="protein sequence ID" value="QKG27248.1"/>
    <property type="molecule type" value="Genomic_DNA"/>
</dbReference>
<gene>
    <name evidence="1" type="ORF">ACTIVE_8901</name>
</gene>